<sequence length="208" mass="21458">MLAAIHHREAQISSRWFWLPCPVCWPDDPAGAVASYPYARPRDRGHARPEPLLGPARVMGPGRGCGDTKTRCVCAAGCVAGRVGEAVRALEQREAREMGGGGASAAERVPGRLATSRPVTPTRGDPAQGTTTSSAGRASCRCATASLALALPAVPTAGSRGCPSPHRAWLTSAAVTAALRRRPRAGSSASFAALGVLAQGSCRARLRA</sequence>
<evidence type="ECO:0000256" key="1">
    <source>
        <dbReference type="SAM" id="MobiDB-lite"/>
    </source>
</evidence>
<evidence type="ECO:0000313" key="3">
    <source>
        <dbReference type="Proteomes" id="UP000774617"/>
    </source>
</evidence>
<evidence type="ECO:0000313" key="2">
    <source>
        <dbReference type="EMBL" id="KAH7025367.1"/>
    </source>
</evidence>
<organism evidence="2 3">
    <name type="scientific">Macrophomina phaseolina</name>
    <dbReference type="NCBI Taxonomy" id="35725"/>
    <lineage>
        <taxon>Eukaryota</taxon>
        <taxon>Fungi</taxon>
        <taxon>Dikarya</taxon>
        <taxon>Ascomycota</taxon>
        <taxon>Pezizomycotina</taxon>
        <taxon>Dothideomycetes</taxon>
        <taxon>Dothideomycetes incertae sedis</taxon>
        <taxon>Botryosphaeriales</taxon>
        <taxon>Botryosphaeriaceae</taxon>
        <taxon>Macrophomina</taxon>
    </lineage>
</organism>
<dbReference type="EMBL" id="JAGTJR010000060">
    <property type="protein sequence ID" value="KAH7025367.1"/>
    <property type="molecule type" value="Genomic_DNA"/>
</dbReference>
<protein>
    <submittedName>
        <fullName evidence="2">Uncharacterized protein</fullName>
    </submittedName>
</protein>
<accession>A0ABQ8FVT5</accession>
<name>A0ABQ8FVT5_9PEZI</name>
<comment type="caution">
    <text evidence="2">The sequence shown here is derived from an EMBL/GenBank/DDBJ whole genome shotgun (WGS) entry which is preliminary data.</text>
</comment>
<reference evidence="2 3" key="1">
    <citation type="journal article" date="2021" name="Nat. Commun.">
        <title>Genetic determinants of endophytism in the Arabidopsis root mycobiome.</title>
        <authorList>
            <person name="Mesny F."/>
            <person name="Miyauchi S."/>
            <person name="Thiergart T."/>
            <person name="Pickel B."/>
            <person name="Atanasova L."/>
            <person name="Karlsson M."/>
            <person name="Huettel B."/>
            <person name="Barry K.W."/>
            <person name="Haridas S."/>
            <person name="Chen C."/>
            <person name="Bauer D."/>
            <person name="Andreopoulos W."/>
            <person name="Pangilinan J."/>
            <person name="LaButti K."/>
            <person name="Riley R."/>
            <person name="Lipzen A."/>
            <person name="Clum A."/>
            <person name="Drula E."/>
            <person name="Henrissat B."/>
            <person name="Kohler A."/>
            <person name="Grigoriev I.V."/>
            <person name="Martin F.M."/>
            <person name="Hacquard S."/>
        </authorList>
    </citation>
    <scope>NUCLEOTIDE SEQUENCE [LARGE SCALE GENOMIC DNA]</scope>
    <source>
        <strain evidence="2 3">MPI-SDFR-AT-0080</strain>
    </source>
</reference>
<gene>
    <name evidence="2" type="ORF">B0J12DRAFT_384354</name>
</gene>
<dbReference type="Proteomes" id="UP000774617">
    <property type="component" value="Unassembled WGS sequence"/>
</dbReference>
<feature type="region of interest" description="Disordered" evidence="1">
    <location>
        <begin position="95"/>
        <end position="135"/>
    </location>
</feature>
<keyword evidence="3" id="KW-1185">Reference proteome</keyword>
<proteinExistence type="predicted"/>